<keyword evidence="5 7" id="KW-1133">Transmembrane helix</keyword>
<dbReference type="Gene3D" id="1.20.1560.10">
    <property type="entry name" value="ABC transporter type 1, transmembrane domain"/>
    <property type="match status" value="1"/>
</dbReference>
<evidence type="ECO:0000256" key="6">
    <source>
        <dbReference type="ARBA" id="ARBA00023136"/>
    </source>
</evidence>
<evidence type="ECO:0000259" key="9">
    <source>
        <dbReference type="PROSITE" id="PS50929"/>
    </source>
</evidence>
<dbReference type="InterPro" id="IPR039421">
    <property type="entry name" value="Type_1_exporter"/>
</dbReference>
<keyword evidence="3" id="KW-0547">Nucleotide-binding</keyword>
<dbReference type="RefSeq" id="WP_177714011.1">
    <property type="nucleotide sequence ID" value="NZ_JACRSQ010000022.1"/>
</dbReference>
<evidence type="ECO:0000256" key="3">
    <source>
        <dbReference type="ARBA" id="ARBA00022741"/>
    </source>
</evidence>
<feature type="transmembrane region" description="Helical" evidence="7">
    <location>
        <begin position="258"/>
        <end position="280"/>
    </location>
</feature>
<dbReference type="InterPro" id="IPR036640">
    <property type="entry name" value="ABC1_TM_sf"/>
</dbReference>
<evidence type="ECO:0000256" key="4">
    <source>
        <dbReference type="ARBA" id="ARBA00022840"/>
    </source>
</evidence>
<dbReference type="Proteomes" id="UP000657006">
    <property type="component" value="Unassembled WGS sequence"/>
</dbReference>
<gene>
    <name evidence="10" type="ORF">H8730_13050</name>
</gene>
<dbReference type="SUPFAM" id="SSF90123">
    <property type="entry name" value="ABC transporter transmembrane region"/>
    <property type="match status" value="1"/>
</dbReference>
<dbReference type="InterPro" id="IPR003593">
    <property type="entry name" value="AAA+_ATPase"/>
</dbReference>
<evidence type="ECO:0000256" key="5">
    <source>
        <dbReference type="ARBA" id="ARBA00022989"/>
    </source>
</evidence>
<name>A0A926DV40_9FIRM</name>
<dbReference type="SMART" id="SM00382">
    <property type="entry name" value="AAA"/>
    <property type="match status" value="1"/>
</dbReference>
<evidence type="ECO:0000313" key="10">
    <source>
        <dbReference type="EMBL" id="MBC8544468.1"/>
    </source>
</evidence>
<organism evidence="10 11">
    <name type="scientific">Bianquea renquensis</name>
    <dbReference type="NCBI Taxonomy" id="2763661"/>
    <lineage>
        <taxon>Bacteria</taxon>
        <taxon>Bacillati</taxon>
        <taxon>Bacillota</taxon>
        <taxon>Clostridia</taxon>
        <taxon>Eubacteriales</taxon>
        <taxon>Bianqueaceae</taxon>
        <taxon>Bianquea</taxon>
    </lineage>
</organism>
<dbReference type="PROSITE" id="PS50929">
    <property type="entry name" value="ABC_TM1F"/>
    <property type="match status" value="1"/>
</dbReference>
<evidence type="ECO:0000256" key="7">
    <source>
        <dbReference type="SAM" id="Phobius"/>
    </source>
</evidence>
<dbReference type="Gene3D" id="3.40.50.300">
    <property type="entry name" value="P-loop containing nucleotide triphosphate hydrolases"/>
    <property type="match status" value="1"/>
</dbReference>
<protein>
    <submittedName>
        <fullName evidence="10">ABC transporter ATP-binding protein</fullName>
    </submittedName>
</protein>
<reference evidence="10" key="1">
    <citation type="submission" date="2020-08" db="EMBL/GenBank/DDBJ databases">
        <title>Genome public.</title>
        <authorList>
            <person name="Liu C."/>
            <person name="Sun Q."/>
        </authorList>
    </citation>
    <scope>NUCLEOTIDE SEQUENCE</scope>
    <source>
        <strain evidence="10">NSJ-32</strain>
    </source>
</reference>
<keyword evidence="2 7" id="KW-0812">Transmembrane</keyword>
<comment type="caution">
    <text evidence="10">The sequence shown here is derived from an EMBL/GenBank/DDBJ whole genome shotgun (WGS) entry which is preliminary data.</text>
</comment>
<accession>A0A926DV40</accession>
<dbReference type="GO" id="GO:0005886">
    <property type="term" value="C:plasma membrane"/>
    <property type="evidence" value="ECO:0007669"/>
    <property type="project" value="UniProtKB-SubCell"/>
</dbReference>
<keyword evidence="4 10" id="KW-0067">ATP-binding</keyword>
<dbReference type="PANTHER" id="PTHR43394:SF1">
    <property type="entry name" value="ATP-BINDING CASSETTE SUB-FAMILY B MEMBER 10, MITOCHONDRIAL"/>
    <property type="match status" value="1"/>
</dbReference>
<feature type="transmembrane region" description="Helical" evidence="7">
    <location>
        <begin position="166"/>
        <end position="187"/>
    </location>
</feature>
<dbReference type="GO" id="GO:0015421">
    <property type="term" value="F:ABC-type oligopeptide transporter activity"/>
    <property type="evidence" value="ECO:0007669"/>
    <property type="project" value="TreeGrafter"/>
</dbReference>
<evidence type="ECO:0000259" key="8">
    <source>
        <dbReference type="PROSITE" id="PS50893"/>
    </source>
</evidence>
<feature type="transmembrane region" description="Helical" evidence="7">
    <location>
        <begin position="138"/>
        <end position="160"/>
    </location>
</feature>
<dbReference type="InterPro" id="IPR017871">
    <property type="entry name" value="ABC_transporter-like_CS"/>
</dbReference>
<feature type="transmembrane region" description="Helical" evidence="7">
    <location>
        <begin position="68"/>
        <end position="92"/>
    </location>
</feature>
<evidence type="ECO:0000256" key="2">
    <source>
        <dbReference type="ARBA" id="ARBA00022692"/>
    </source>
</evidence>
<dbReference type="AlphaFoldDB" id="A0A926DV40"/>
<proteinExistence type="predicted"/>
<evidence type="ECO:0000313" key="11">
    <source>
        <dbReference type="Proteomes" id="UP000657006"/>
    </source>
</evidence>
<dbReference type="SUPFAM" id="SSF52540">
    <property type="entry name" value="P-loop containing nucleoside triphosphate hydrolases"/>
    <property type="match status" value="1"/>
</dbReference>
<evidence type="ECO:0000256" key="1">
    <source>
        <dbReference type="ARBA" id="ARBA00004651"/>
    </source>
</evidence>
<dbReference type="PANTHER" id="PTHR43394">
    <property type="entry name" value="ATP-DEPENDENT PERMEASE MDL1, MITOCHONDRIAL"/>
    <property type="match status" value="1"/>
</dbReference>
<keyword evidence="6 7" id="KW-0472">Membrane</keyword>
<feature type="transmembrane region" description="Helical" evidence="7">
    <location>
        <begin position="7"/>
        <end position="31"/>
    </location>
</feature>
<dbReference type="InterPro" id="IPR011527">
    <property type="entry name" value="ABC1_TM_dom"/>
</dbReference>
<dbReference type="PROSITE" id="PS50893">
    <property type="entry name" value="ABC_TRANSPORTER_2"/>
    <property type="match status" value="1"/>
</dbReference>
<feature type="domain" description="ABC transmembrane type-1" evidence="9">
    <location>
        <begin position="34"/>
        <end position="315"/>
    </location>
</feature>
<keyword evidence="11" id="KW-1185">Reference proteome</keyword>
<dbReference type="InterPro" id="IPR027417">
    <property type="entry name" value="P-loop_NTPase"/>
</dbReference>
<dbReference type="InterPro" id="IPR003439">
    <property type="entry name" value="ABC_transporter-like_ATP-bd"/>
</dbReference>
<dbReference type="CDD" id="cd03228">
    <property type="entry name" value="ABCC_MRP_Like"/>
    <property type="match status" value="1"/>
</dbReference>
<feature type="domain" description="ABC transporter" evidence="8">
    <location>
        <begin position="347"/>
        <end position="581"/>
    </location>
</feature>
<dbReference type="GO" id="GO:0005524">
    <property type="term" value="F:ATP binding"/>
    <property type="evidence" value="ECO:0007669"/>
    <property type="project" value="UniProtKB-KW"/>
</dbReference>
<comment type="subcellular location">
    <subcellularLocation>
        <location evidence="1">Cell membrane</location>
        <topology evidence="1">Multi-pass membrane protein</topology>
    </subcellularLocation>
</comment>
<dbReference type="Pfam" id="PF00005">
    <property type="entry name" value="ABC_tran"/>
    <property type="match status" value="1"/>
</dbReference>
<sequence>MDKKSNFLNILKIIFSVIIKACPAYFIFYALSDMLQGLSYGFNSFLMQKFYDSINTILDNGGLATMSYLLAGAVSLVIISSQLLDGVANFMYSNMTKKLSGHMNYIVNQKLIRLKAILYEDPNKLDLINKAFESSTKCVGLVFTFISMLAFHIPYLIFMLFYLASIQPWLCVILLLMFVPMSVSQLIKSTFFAKQEDHSAPLRRSLEEYENNICSKTFFKETRTLGIYGFFRKRYINILDDLNKLNWKTERKSCIIELCTRLVAMIGYMVLLVVLIVFSVQGIISIGQFAAVFSSIGLAFSVMQGVVDRNLGLVSRNIGFTKNYVNFMDLPELSPEFNFCESDNDDIILKDVSFQYPNANSFALKDITLTIKKNETVAVVGENGSGKTTLAKVLTGIYEPSTGSVSVMGCDISEKLPYSRISAVNQKFNRYALTLKENITISDQKGDESAIPEIIEKINLELDPQIFPDALETPLTTEFGGVDLSGGQWQKVAICRGIYRNHDVIVLDEPTAAIDPIEESSVYRSFTEMSKDKTAIIITHRIGSAKIADRILVMDQGRIMETGTHDELIKKGGKYAEMYNLQADWYLIEGSNT</sequence>
<dbReference type="GO" id="GO:0016887">
    <property type="term" value="F:ATP hydrolysis activity"/>
    <property type="evidence" value="ECO:0007669"/>
    <property type="project" value="InterPro"/>
</dbReference>
<dbReference type="PROSITE" id="PS00211">
    <property type="entry name" value="ABC_TRANSPORTER_1"/>
    <property type="match status" value="1"/>
</dbReference>
<dbReference type="EMBL" id="JACRSQ010000022">
    <property type="protein sequence ID" value="MBC8544468.1"/>
    <property type="molecule type" value="Genomic_DNA"/>
</dbReference>